<feature type="region of interest" description="Disordered" evidence="1">
    <location>
        <begin position="109"/>
        <end position="177"/>
    </location>
</feature>
<feature type="region of interest" description="Disordered" evidence="1">
    <location>
        <begin position="231"/>
        <end position="255"/>
    </location>
</feature>
<keyword evidence="4" id="KW-1185">Reference proteome</keyword>
<name>A0A147GZP8_9BURK</name>
<comment type="caution">
    <text evidence="3">The sequence shown here is derived from an EMBL/GenBank/DDBJ whole genome shotgun (WGS) entry which is preliminary data.</text>
</comment>
<evidence type="ECO:0000256" key="1">
    <source>
        <dbReference type="SAM" id="MobiDB-lite"/>
    </source>
</evidence>
<dbReference type="AlphaFoldDB" id="A0A147GZP8"/>
<evidence type="ECO:0000256" key="2">
    <source>
        <dbReference type="SAM" id="Phobius"/>
    </source>
</evidence>
<dbReference type="PATRIC" id="fig|433924.3.peg.3606"/>
<accession>A0A147GZP8</accession>
<keyword evidence="2" id="KW-0472">Membrane</keyword>
<proteinExistence type="predicted"/>
<feature type="transmembrane region" description="Helical" evidence="2">
    <location>
        <begin position="281"/>
        <end position="301"/>
    </location>
</feature>
<feature type="compositionally biased region" description="Low complexity" evidence="1">
    <location>
        <begin position="609"/>
        <end position="631"/>
    </location>
</feature>
<reference evidence="3 4" key="1">
    <citation type="journal article" date="2016" name="Front. Microbiol.">
        <title>Genomic Resource of Rice Seed Associated Bacteria.</title>
        <authorList>
            <person name="Midha S."/>
            <person name="Bansal K."/>
            <person name="Sharma S."/>
            <person name="Kumar N."/>
            <person name="Patil P.P."/>
            <person name="Chaudhry V."/>
            <person name="Patil P.B."/>
        </authorList>
    </citation>
    <scope>NUCLEOTIDE SEQUENCE [LARGE SCALE GENOMIC DNA]</scope>
    <source>
        <strain evidence="3 4">NS331</strain>
    </source>
</reference>
<evidence type="ECO:0000313" key="3">
    <source>
        <dbReference type="EMBL" id="KTT23178.1"/>
    </source>
</evidence>
<evidence type="ECO:0008006" key="5">
    <source>
        <dbReference type="Google" id="ProtNLM"/>
    </source>
</evidence>
<sequence length="667" mass="69372">MPASALTIGRPEGKVWIGMPLDLRVPVQLQDAGGACPSVSVKLGENRLPDSAVITSVEPGPSSEAPWLRIRSNRPMDEPVVTVSVKVGCSSSMVREFALLADPPPVSAITAPTGRAQGSALPPAAVAPRQNGRSSGGSGRAESVRPRESGTPRQAGGAARSAVPAQRNTSPRLRVDALDPRTAGAAAAAAATAGASVAAEDYTLPPTWLKIATRIQNIEAAAAAPVGAASAPESAASAPELEAAQRQAETLRTQVAQRDRTIEGLRGELSQARQAAEERPWWLWPLLLLLALLAVLVGLLWRRSRKQAEEATWWQSGEPSVDAPNAATSDAAVKTAAVAAGAAAVASDRGPDTISTLPPKAGEPVSADKLLDVQQQAEFCMSLGQVDQAVAVLADHLDEYGNTSPLMYMELLRLLHSQGRDTDYNTTRRECRKALGVDLPSYEDFSESGLSLAGYPEVVERIEQAWPHREVLGVIEGFLFQPADAHGRAPFDLPAYRELLSLYGAAQEHIAMGGDGAATSAMALLSPSMPMAQPPTAPLPLSQAGQAASGVASPLVGSDAAMPKTASGAAAPAAAPVPTPAPGTIDFDLSDLEASTIDTIPHALRRDTPTQAPAAATRRDAAAPAADAAPAVPNDFEPVPPDFQLFDPEIEDSIKPGNSIRKPSGDK</sequence>
<feature type="region of interest" description="Disordered" evidence="1">
    <location>
        <begin position="598"/>
        <end position="667"/>
    </location>
</feature>
<keyword evidence="2" id="KW-1133">Transmembrane helix</keyword>
<dbReference type="EMBL" id="LDSL01000051">
    <property type="protein sequence ID" value="KTT23178.1"/>
    <property type="molecule type" value="Genomic_DNA"/>
</dbReference>
<keyword evidence="2" id="KW-0812">Transmembrane</keyword>
<dbReference type="RefSeq" id="WP_058641488.1">
    <property type="nucleotide sequence ID" value="NZ_LDSL01000051.1"/>
</dbReference>
<gene>
    <name evidence="3" type="ORF">NS331_08125</name>
</gene>
<organism evidence="3 4">
    <name type="scientific">Pseudacidovorax intermedius</name>
    <dbReference type="NCBI Taxonomy" id="433924"/>
    <lineage>
        <taxon>Bacteria</taxon>
        <taxon>Pseudomonadati</taxon>
        <taxon>Pseudomonadota</taxon>
        <taxon>Betaproteobacteria</taxon>
        <taxon>Burkholderiales</taxon>
        <taxon>Comamonadaceae</taxon>
        <taxon>Pseudacidovorax</taxon>
    </lineage>
</organism>
<evidence type="ECO:0000313" key="4">
    <source>
        <dbReference type="Proteomes" id="UP000072741"/>
    </source>
</evidence>
<dbReference type="Proteomes" id="UP000072741">
    <property type="component" value="Unassembled WGS sequence"/>
</dbReference>
<dbReference type="OrthoDB" id="9180424at2"/>
<feature type="compositionally biased region" description="Low complexity" evidence="1">
    <location>
        <begin position="231"/>
        <end position="244"/>
    </location>
</feature>
<protein>
    <recommendedName>
        <fullName evidence="5">Tfp pilus assembly protein FimV</fullName>
    </recommendedName>
</protein>